<keyword evidence="4" id="KW-0934">Plastid</keyword>
<comment type="caution">
    <text evidence="6">The sequence shown here is derived from an EMBL/GenBank/DDBJ whole genome shotgun (WGS) entry which is preliminary data.</text>
</comment>
<dbReference type="SUPFAM" id="SSF46934">
    <property type="entry name" value="UBA-like"/>
    <property type="match status" value="1"/>
</dbReference>
<name>A0ABP0RRL3_9DINO</name>
<accession>A0ABP0RRL3</accession>
<dbReference type="PROSITE" id="PS50030">
    <property type="entry name" value="UBA"/>
    <property type="match status" value="1"/>
</dbReference>
<gene>
    <name evidence="6" type="ORF">CCMP2556_LOCUS48503</name>
</gene>
<feature type="domain" description="UBA" evidence="5">
    <location>
        <begin position="774"/>
        <end position="819"/>
    </location>
</feature>
<dbReference type="SUPFAM" id="SSF103511">
    <property type="entry name" value="Chlorophyll a-b binding protein"/>
    <property type="match status" value="1"/>
</dbReference>
<organism evidence="6 7">
    <name type="scientific">Durusdinium trenchii</name>
    <dbReference type="NCBI Taxonomy" id="1381693"/>
    <lineage>
        <taxon>Eukaryota</taxon>
        <taxon>Sar</taxon>
        <taxon>Alveolata</taxon>
        <taxon>Dinophyceae</taxon>
        <taxon>Suessiales</taxon>
        <taxon>Symbiodiniaceae</taxon>
        <taxon>Durusdinium</taxon>
    </lineage>
</organism>
<evidence type="ECO:0000256" key="3">
    <source>
        <dbReference type="ARBA" id="ARBA00022531"/>
    </source>
</evidence>
<keyword evidence="7" id="KW-1185">Reference proteome</keyword>
<dbReference type="Pfam" id="PF00504">
    <property type="entry name" value="Chloroa_b-bind"/>
    <property type="match status" value="2"/>
</dbReference>
<proteinExistence type="predicted"/>
<keyword evidence="2" id="KW-0150">Chloroplast</keyword>
<dbReference type="InterPro" id="IPR015940">
    <property type="entry name" value="UBA"/>
</dbReference>
<dbReference type="EMBL" id="CAXAMN010026472">
    <property type="protein sequence ID" value="CAK9103278.1"/>
    <property type="molecule type" value="Genomic_DNA"/>
</dbReference>
<reference evidence="6 7" key="1">
    <citation type="submission" date="2024-02" db="EMBL/GenBank/DDBJ databases">
        <authorList>
            <person name="Chen Y."/>
            <person name="Shah S."/>
            <person name="Dougan E. K."/>
            <person name="Thang M."/>
            <person name="Chan C."/>
        </authorList>
    </citation>
    <scope>NUCLEOTIDE SEQUENCE [LARGE SCALE GENOMIC DNA]</scope>
</reference>
<evidence type="ECO:0000256" key="4">
    <source>
        <dbReference type="ARBA" id="ARBA00022640"/>
    </source>
</evidence>
<evidence type="ECO:0000313" key="6">
    <source>
        <dbReference type="EMBL" id="CAK9103278.1"/>
    </source>
</evidence>
<sequence>MRKSRPGTTRGGSSLKLWKVQAPLMLMIFSWPLFSLSGPHLYSERTFLSKPSRTSSNLTVQARSGVKDHRQNRGVFHKPSNPKWTWPLSLMILTFSLSASSVQTSSRFCRRWSNKQSTKLQAFAGGLEGCDYHGAGRYEFDPLNFCELFPEHLPWYREAEVKHGRVAMLAYVGLVAPEMFRIPDPIFNQVGLDSVSAHNMLLGAGFGDFGLAFTEENMAVLKTQELKHGRLAMIAFGGLGKSGAITEHSTGAIVGSEEYEVREVGLRSSGMYRPVENGEAKMGLLDQSDDAVVMSYQWVPPGEVREDSQLLQQILVAATHVRLQLPSKSGDTEELMIDLQSCQVTGHSSWYQVLPARPRDSADPSLGGFQRLTLGIGINPGVECKSHGHIIILIYAWTMGKSFGVRLHQLADETPDAKTNAATARSDRAVDRATSRVCSACLCIASGGALVMGGGDHCPHSAVGLAMKALTEPAVYQELAKDPKVNVLVLRAAMSTAKCRSHGEQFPKVVKERRQCQMIQDLETPWSVCDLEDVIRDRPDRQRFPELEACRLRHAQGIYGGGDDLHFRKDIAVAAGDELLKALRRTALQKYPEMEGDDSILLVLAAGWNTEDGEYNCLDSDGHCWRKTELVALAELCALNGRPFSSFHAKFEQLLNRCQEEHIAFIFQDLASITAASVAPHFPKPLSKPSQQLLSETVKRKRLREKTVAEELAEITGVPLDTAESIISVAGGLSEALEHPMFKQDMTREIKHARNEAPFQELVPSHKSIDLDAPEDPGKGANSALSELLSMGFPQLAAETALHCANGNLSQALLERFDDLGIIFMQVKHTKLSLELLAVERFCFEASLERIAAFQHSTITFILIEITGQMSALQLSELIRTACGSIRLVFSPTLSRMM</sequence>
<evidence type="ECO:0000313" key="7">
    <source>
        <dbReference type="Proteomes" id="UP001642484"/>
    </source>
</evidence>
<keyword evidence="3" id="KW-0602">Photosynthesis</keyword>
<evidence type="ECO:0000256" key="1">
    <source>
        <dbReference type="ARBA" id="ARBA00004229"/>
    </source>
</evidence>
<dbReference type="InterPro" id="IPR001344">
    <property type="entry name" value="Chloro_AB-bd_pln"/>
</dbReference>
<evidence type="ECO:0000259" key="5">
    <source>
        <dbReference type="PROSITE" id="PS50030"/>
    </source>
</evidence>
<protein>
    <recommendedName>
        <fullName evidence="5">UBA domain-containing protein</fullName>
    </recommendedName>
</protein>
<dbReference type="Gene3D" id="1.10.8.10">
    <property type="entry name" value="DNA helicase RuvA subunit, C-terminal domain"/>
    <property type="match status" value="1"/>
</dbReference>
<comment type="subcellular location">
    <subcellularLocation>
        <location evidence="1">Plastid</location>
        <location evidence="1">Chloroplast</location>
    </subcellularLocation>
</comment>
<dbReference type="Gene3D" id="1.10.3460.10">
    <property type="entry name" value="Chlorophyll a/b binding protein domain"/>
    <property type="match status" value="2"/>
</dbReference>
<dbReference type="InterPro" id="IPR009060">
    <property type="entry name" value="UBA-like_sf"/>
</dbReference>
<dbReference type="InterPro" id="IPR022796">
    <property type="entry name" value="Chloroa_b-bind"/>
</dbReference>
<dbReference type="Proteomes" id="UP001642484">
    <property type="component" value="Unassembled WGS sequence"/>
</dbReference>
<dbReference type="PANTHER" id="PTHR21649">
    <property type="entry name" value="CHLOROPHYLL A/B BINDING PROTEIN"/>
    <property type="match status" value="1"/>
</dbReference>
<evidence type="ECO:0000256" key="2">
    <source>
        <dbReference type="ARBA" id="ARBA00022528"/>
    </source>
</evidence>